<protein>
    <submittedName>
        <fullName evidence="9">Membrane fusion protein (Multidrug efflux system)</fullName>
    </submittedName>
</protein>
<dbReference type="InterPro" id="IPR058625">
    <property type="entry name" value="MdtA-like_BSH"/>
</dbReference>
<dbReference type="InterPro" id="IPR050739">
    <property type="entry name" value="MFP"/>
</dbReference>
<feature type="transmembrane region" description="Helical" evidence="6">
    <location>
        <begin position="9"/>
        <end position="26"/>
    </location>
</feature>
<accession>A0A840HYI9</accession>
<feature type="domain" description="p-hydroxybenzoic acid efflux pump subunit AaeA-like beta-barrel" evidence="8">
    <location>
        <begin position="246"/>
        <end position="338"/>
    </location>
</feature>
<name>A0A840HYI9_9SPHN</name>
<evidence type="ECO:0000256" key="3">
    <source>
        <dbReference type="ARBA" id="ARBA00022989"/>
    </source>
</evidence>
<evidence type="ECO:0000256" key="4">
    <source>
        <dbReference type="ARBA" id="ARBA00023136"/>
    </source>
</evidence>
<dbReference type="Pfam" id="PF25963">
    <property type="entry name" value="Beta-barrel_AAEA"/>
    <property type="match status" value="1"/>
</dbReference>
<reference evidence="9 10" key="1">
    <citation type="submission" date="2020-08" db="EMBL/GenBank/DDBJ databases">
        <title>Genomic Encyclopedia of Type Strains, Phase IV (KMG-IV): sequencing the most valuable type-strain genomes for metagenomic binning, comparative biology and taxonomic classification.</title>
        <authorList>
            <person name="Goeker M."/>
        </authorList>
    </citation>
    <scope>NUCLEOTIDE SEQUENCE [LARGE SCALE GENOMIC DNA]</scope>
    <source>
        <strain evidence="9 10">DSM 7465</strain>
    </source>
</reference>
<evidence type="ECO:0000259" key="7">
    <source>
        <dbReference type="Pfam" id="PF25917"/>
    </source>
</evidence>
<dbReference type="RefSeq" id="WP_184477038.1">
    <property type="nucleotide sequence ID" value="NZ_JACHOV010000013.1"/>
</dbReference>
<evidence type="ECO:0000256" key="2">
    <source>
        <dbReference type="ARBA" id="ARBA00022692"/>
    </source>
</evidence>
<dbReference type="Gene3D" id="2.40.50.100">
    <property type="match status" value="1"/>
</dbReference>
<dbReference type="InterPro" id="IPR058634">
    <property type="entry name" value="AaeA-lik-b-barrel"/>
</dbReference>
<evidence type="ECO:0000256" key="5">
    <source>
        <dbReference type="SAM" id="Coils"/>
    </source>
</evidence>
<evidence type="ECO:0000256" key="1">
    <source>
        <dbReference type="ARBA" id="ARBA00004167"/>
    </source>
</evidence>
<sequence>MRALTFERGAWFALSLVISAGAWWWWSDRQRYVTTDNAFVDTDIIMLSSQISGFVVQVVTTPNDHVRREQTLAVIEPADFRLTLAAALARRRAAQAAITQLTHRSAERRAALQEKVAALRGAMATGEAVQAQQERIARLAAQGWATGRLLQTATADATKATADIDEAKADMAAEAAQGRTVSGEAETLAADLARADAEVARARLDLERTSLRSPVRGTVGPVLARVGQFLRPGDVVMHVVPARAQYIVANFKETQFSRLRVGQVAQIRLDAFPGRVLTGRIQSLSPATGSKFAAMPIDNANGNFVKIVQRVPVRIELAPAAAAAADRMLRPGLSANVSVDLGEAR</sequence>
<keyword evidence="3 6" id="KW-1133">Transmembrane helix</keyword>
<feature type="coiled-coil region" evidence="5">
    <location>
        <begin position="150"/>
        <end position="212"/>
    </location>
</feature>
<dbReference type="AlphaFoldDB" id="A0A840HYI9"/>
<keyword evidence="4 6" id="KW-0472">Membrane</keyword>
<feature type="domain" description="Multidrug resistance protein MdtA-like barrel-sandwich hybrid" evidence="7">
    <location>
        <begin position="47"/>
        <end position="238"/>
    </location>
</feature>
<dbReference type="GO" id="GO:0016020">
    <property type="term" value="C:membrane"/>
    <property type="evidence" value="ECO:0007669"/>
    <property type="project" value="UniProtKB-SubCell"/>
</dbReference>
<dbReference type="EMBL" id="JACHOV010000013">
    <property type="protein sequence ID" value="MBB4642721.1"/>
    <property type="molecule type" value="Genomic_DNA"/>
</dbReference>
<gene>
    <name evidence="9" type="ORF">HNQ99_003057</name>
</gene>
<dbReference type="GO" id="GO:0055085">
    <property type="term" value="P:transmembrane transport"/>
    <property type="evidence" value="ECO:0007669"/>
    <property type="project" value="InterPro"/>
</dbReference>
<proteinExistence type="predicted"/>
<evidence type="ECO:0000313" key="9">
    <source>
        <dbReference type="EMBL" id="MBB4642721.1"/>
    </source>
</evidence>
<evidence type="ECO:0000313" key="10">
    <source>
        <dbReference type="Proteomes" id="UP000575068"/>
    </source>
</evidence>
<dbReference type="SUPFAM" id="SSF111369">
    <property type="entry name" value="HlyD-like secretion proteins"/>
    <property type="match status" value="1"/>
</dbReference>
<keyword evidence="2 6" id="KW-0812">Transmembrane</keyword>
<dbReference type="Pfam" id="PF25917">
    <property type="entry name" value="BSH_RND"/>
    <property type="match status" value="1"/>
</dbReference>
<comment type="caution">
    <text evidence="9">The sequence shown here is derived from an EMBL/GenBank/DDBJ whole genome shotgun (WGS) entry which is preliminary data.</text>
</comment>
<evidence type="ECO:0000256" key="6">
    <source>
        <dbReference type="SAM" id="Phobius"/>
    </source>
</evidence>
<organism evidence="9 10">
    <name type="scientific">Rhizorhapis suberifaciens</name>
    <name type="common">corky root of lettuce</name>
    <dbReference type="NCBI Taxonomy" id="13656"/>
    <lineage>
        <taxon>Bacteria</taxon>
        <taxon>Pseudomonadati</taxon>
        <taxon>Pseudomonadota</taxon>
        <taxon>Alphaproteobacteria</taxon>
        <taxon>Sphingomonadales</taxon>
        <taxon>Sphingomonadaceae</taxon>
        <taxon>Rhizorhapis</taxon>
    </lineage>
</organism>
<keyword evidence="5" id="KW-0175">Coiled coil</keyword>
<comment type="subcellular location">
    <subcellularLocation>
        <location evidence="1">Membrane</location>
        <topology evidence="1">Single-pass membrane protein</topology>
    </subcellularLocation>
</comment>
<keyword evidence="10" id="KW-1185">Reference proteome</keyword>
<dbReference type="PANTHER" id="PTHR30386:SF26">
    <property type="entry name" value="TRANSPORT PROTEIN COMB"/>
    <property type="match status" value="1"/>
</dbReference>
<dbReference type="Gene3D" id="2.40.30.170">
    <property type="match status" value="1"/>
</dbReference>
<evidence type="ECO:0000259" key="8">
    <source>
        <dbReference type="Pfam" id="PF25963"/>
    </source>
</evidence>
<dbReference type="Proteomes" id="UP000575068">
    <property type="component" value="Unassembled WGS sequence"/>
</dbReference>
<dbReference type="PANTHER" id="PTHR30386">
    <property type="entry name" value="MEMBRANE FUSION SUBUNIT OF EMRAB-TOLC MULTIDRUG EFFLUX PUMP"/>
    <property type="match status" value="1"/>
</dbReference>